<evidence type="ECO:0000313" key="9">
    <source>
        <dbReference type="Proteomes" id="UP000619260"/>
    </source>
</evidence>
<dbReference type="EMBL" id="BOPF01000004">
    <property type="protein sequence ID" value="GIJ44572.1"/>
    <property type="molecule type" value="Genomic_DNA"/>
</dbReference>
<dbReference type="InterPro" id="IPR050833">
    <property type="entry name" value="Poly_Biosynth_Transport"/>
</dbReference>
<feature type="transmembrane region" description="Helical" evidence="7">
    <location>
        <begin position="55"/>
        <end position="78"/>
    </location>
</feature>
<comment type="subcellular location">
    <subcellularLocation>
        <location evidence="1">Cell membrane</location>
        <topology evidence="1">Multi-pass membrane protein</topology>
    </subcellularLocation>
</comment>
<name>A0A8J3YHU9_9ACTN</name>
<dbReference type="PANTHER" id="PTHR30250">
    <property type="entry name" value="PST FAMILY PREDICTED COLANIC ACID TRANSPORTER"/>
    <property type="match status" value="1"/>
</dbReference>
<keyword evidence="9" id="KW-1185">Reference proteome</keyword>
<evidence type="ECO:0000256" key="7">
    <source>
        <dbReference type="SAM" id="Phobius"/>
    </source>
</evidence>
<comment type="caution">
    <text evidence="8">The sequence shown here is derived from an EMBL/GenBank/DDBJ whole genome shotgun (WGS) entry which is preliminary data.</text>
</comment>
<protein>
    <submittedName>
        <fullName evidence="8">Lipopolysaccharide biosynthesis protein</fullName>
    </submittedName>
</protein>
<gene>
    <name evidence="8" type="ORF">Val02_14580</name>
</gene>
<keyword evidence="3" id="KW-1003">Cell membrane</keyword>
<feature type="transmembrane region" description="Helical" evidence="7">
    <location>
        <begin position="390"/>
        <end position="410"/>
    </location>
</feature>
<feature type="transmembrane region" description="Helical" evidence="7">
    <location>
        <begin position="125"/>
        <end position="145"/>
    </location>
</feature>
<dbReference type="Pfam" id="PF13440">
    <property type="entry name" value="Polysacc_synt_3"/>
    <property type="match status" value="1"/>
</dbReference>
<dbReference type="PANTHER" id="PTHR30250:SF10">
    <property type="entry name" value="LIPOPOLYSACCHARIDE BIOSYNTHESIS PROTEIN WZXC"/>
    <property type="match status" value="1"/>
</dbReference>
<evidence type="ECO:0000256" key="1">
    <source>
        <dbReference type="ARBA" id="ARBA00004651"/>
    </source>
</evidence>
<feature type="transmembrane region" description="Helical" evidence="7">
    <location>
        <begin position="426"/>
        <end position="446"/>
    </location>
</feature>
<sequence>MSVVNDEVRAESSLSARAGRALGWSFLSTAVSKLSTLAIGVVLARLLGPAEFGTFAVATVALLAVLSFNELGVSLAIVRWPDDPRRIIPTVTTISVAASALIAVAGFLAAPWFCAVMGAPDAVPVVRVLGISVVVSGLVAGPVAMLQREFHQKKKMVADQAAAWTTALTSMACAVGGLGAMSLAVGQLAGSVLGAILFIRFAPGTVRFGYDREIAGRLLRFGLPLAGSSIVVFAVTQIDKVVVGAALGPVPLGFYVLATNLSNWPASMFALPVRSVAPALLARLQGDPPAMRRTFLSTAGLLAAITLPACVLLAAGAGPIVGLVYGAEWQPAAAVLLWVGLLAALKIMFELVYDYFVVLANTRVVFVVQVVWLVALLPALYLGARHWGPAGAGAASLLVALLVVAPIYLWELRRTGIGVLPLGRRLGLPLLAGLVVGVGCAVAARFVHVDLLAALASGFFTAAVLAALLWRMRDSLRALRAT</sequence>
<reference evidence="8" key="1">
    <citation type="submission" date="2021-01" db="EMBL/GenBank/DDBJ databases">
        <title>Whole genome shotgun sequence of Virgisporangium aliadipatigenens NBRC 105644.</title>
        <authorList>
            <person name="Komaki H."/>
            <person name="Tamura T."/>
        </authorList>
    </citation>
    <scope>NUCLEOTIDE SEQUENCE</scope>
    <source>
        <strain evidence="8">NBRC 105644</strain>
    </source>
</reference>
<keyword evidence="6 7" id="KW-0472">Membrane</keyword>
<dbReference type="AlphaFoldDB" id="A0A8J3YHU9"/>
<dbReference type="GO" id="GO:0005886">
    <property type="term" value="C:plasma membrane"/>
    <property type="evidence" value="ECO:0007669"/>
    <property type="project" value="UniProtKB-SubCell"/>
</dbReference>
<keyword evidence="5 7" id="KW-1133">Transmembrane helix</keyword>
<accession>A0A8J3YHU9</accession>
<feature type="transmembrane region" description="Helical" evidence="7">
    <location>
        <begin position="452"/>
        <end position="470"/>
    </location>
</feature>
<evidence type="ECO:0000256" key="2">
    <source>
        <dbReference type="ARBA" id="ARBA00007430"/>
    </source>
</evidence>
<feature type="transmembrane region" description="Helical" evidence="7">
    <location>
        <begin position="301"/>
        <end position="326"/>
    </location>
</feature>
<feature type="transmembrane region" description="Helical" evidence="7">
    <location>
        <begin position="214"/>
        <end position="235"/>
    </location>
</feature>
<feature type="transmembrane region" description="Helical" evidence="7">
    <location>
        <begin position="21"/>
        <end position="43"/>
    </location>
</feature>
<evidence type="ECO:0000256" key="5">
    <source>
        <dbReference type="ARBA" id="ARBA00022989"/>
    </source>
</evidence>
<evidence type="ECO:0000256" key="6">
    <source>
        <dbReference type="ARBA" id="ARBA00023136"/>
    </source>
</evidence>
<evidence type="ECO:0000256" key="4">
    <source>
        <dbReference type="ARBA" id="ARBA00022692"/>
    </source>
</evidence>
<proteinExistence type="inferred from homology"/>
<dbReference type="Proteomes" id="UP000619260">
    <property type="component" value="Unassembled WGS sequence"/>
</dbReference>
<evidence type="ECO:0000313" key="8">
    <source>
        <dbReference type="EMBL" id="GIJ44572.1"/>
    </source>
</evidence>
<comment type="similarity">
    <text evidence="2">Belongs to the polysaccharide synthase family.</text>
</comment>
<feature type="transmembrane region" description="Helical" evidence="7">
    <location>
        <begin position="241"/>
        <end position="258"/>
    </location>
</feature>
<feature type="transmembrane region" description="Helical" evidence="7">
    <location>
        <begin position="364"/>
        <end position="384"/>
    </location>
</feature>
<organism evidence="8 9">
    <name type="scientific">Virgisporangium aliadipatigenens</name>
    <dbReference type="NCBI Taxonomy" id="741659"/>
    <lineage>
        <taxon>Bacteria</taxon>
        <taxon>Bacillati</taxon>
        <taxon>Actinomycetota</taxon>
        <taxon>Actinomycetes</taxon>
        <taxon>Micromonosporales</taxon>
        <taxon>Micromonosporaceae</taxon>
        <taxon>Virgisporangium</taxon>
    </lineage>
</organism>
<feature type="transmembrane region" description="Helical" evidence="7">
    <location>
        <begin position="184"/>
        <end position="202"/>
    </location>
</feature>
<dbReference type="RefSeq" id="WP_203898139.1">
    <property type="nucleotide sequence ID" value="NZ_BOPF01000004.1"/>
</dbReference>
<feature type="transmembrane region" description="Helical" evidence="7">
    <location>
        <begin position="332"/>
        <end position="352"/>
    </location>
</feature>
<dbReference type="CDD" id="cd13127">
    <property type="entry name" value="MATE_tuaB_like"/>
    <property type="match status" value="1"/>
</dbReference>
<feature type="transmembrane region" description="Helical" evidence="7">
    <location>
        <begin position="157"/>
        <end position="178"/>
    </location>
</feature>
<feature type="transmembrane region" description="Helical" evidence="7">
    <location>
        <begin position="90"/>
        <end position="113"/>
    </location>
</feature>
<keyword evidence="4 7" id="KW-0812">Transmembrane</keyword>
<evidence type="ECO:0000256" key="3">
    <source>
        <dbReference type="ARBA" id="ARBA00022475"/>
    </source>
</evidence>